<sequence>MLHVVHEFTNLEMKHLPKEQDVLKDFEKAKIEQVKIKQQVHDKLLLVSSTSEIQSKSSRELEDDYHKVYLSRIHLAEKYLFARQLNRLTHNFSRLSSEIEETPKRTDSDEDEETWRRNMQKLDWDLFNTPMAIRTMSEAWMKSNDENLLSRWYWQLKNCALEAQSCRPSNKLSSASENLLYNVIVYDISYSVGIPPSPRKQRKSTSKMLKFSTRYCGHIVLTCVFSEENGESFASPRYDIKFDYPLERSTKMFREMIRECSTSKQQEHGSITRDLIQFVKN</sequence>
<dbReference type="AlphaFoldDB" id="A0A9N9I078"/>
<comment type="caution">
    <text evidence="1">The sequence shown here is derived from an EMBL/GenBank/DDBJ whole genome shotgun (WGS) entry which is preliminary data.</text>
</comment>
<dbReference type="OrthoDB" id="2341297at2759"/>
<accession>A0A9N9I078</accession>
<dbReference type="EMBL" id="CAJVPV010020456">
    <property type="protein sequence ID" value="CAG8714724.1"/>
    <property type="molecule type" value="Genomic_DNA"/>
</dbReference>
<gene>
    <name evidence="1" type="ORF">AMORRO_LOCUS12924</name>
</gene>
<evidence type="ECO:0000313" key="2">
    <source>
        <dbReference type="Proteomes" id="UP000789342"/>
    </source>
</evidence>
<organism evidence="1 2">
    <name type="scientific">Acaulospora morrowiae</name>
    <dbReference type="NCBI Taxonomy" id="94023"/>
    <lineage>
        <taxon>Eukaryota</taxon>
        <taxon>Fungi</taxon>
        <taxon>Fungi incertae sedis</taxon>
        <taxon>Mucoromycota</taxon>
        <taxon>Glomeromycotina</taxon>
        <taxon>Glomeromycetes</taxon>
        <taxon>Diversisporales</taxon>
        <taxon>Acaulosporaceae</taxon>
        <taxon>Acaulospora</taxon>
    </lineage>
</organism>
<keyword evidence="2" id="KW-1185">Reference proteome</keyword>
<name>A0A9N9I078_9GLOM</name>
<evidence type="ECO:0000313" key="1">
    <source>
        <dbReference type="EMBL" id="CAG8714724.1"/>
    </source>
</evidence>
<dbReference type="Proteomes" id="UP000789342">
    <property type="component" value="Unassembled WGS sequence"/>
</dbReference>
<protein>
    <submittedName>
        <fullName evidence="1">1757_t:CDS:1</fullName>
    </submittedName>
</protein>
<feature type="non-terminal residue" evidence="1">
    <location>
        <position position="281"/>
    </location>
</feature>
<reference evidence="1" key="1">
    <citation type="submission" date="2021-06" db="EMBL/GenBank/DDBJ databases">
        <authorList>
            <person name="Kallberg Y."/>
            <person name="Tangrot J."/>
            <person name="Rosling A."/>
        </authorList>
    </citation>
    <scope>NUCLEOTIDE SEQUENCE</scope>
    <source>
        <strain evidence="1">CL551</strain>
    </source>
</reference>
<proteinExistence type="predicted"/>